<comment type="caution">
    <text evidence="1">The sequence shown here is derived from an EMBL/GenBank/DDBJ whole genome shotgun (WGS) entry which is preliminary data.</text>
</comment>
<gene>
    <name evidence="1" type="ORF">GGR46_004367</name>
</gene>
<dbReference type="AlphaFoldDB" id="A0A7W6NYX1"/>
<dbReference type="Proteomes" id="UP000557392">
    <property type="component" value="Unassembled WGS sequence"/>
</dbReference>
<evidence type="ECO:0000313" key="2">
    <source>
        <dbReference type="Proteomes" id="UP000557392"/>
    </source>
</evidence>
<dbReference type="RefSeq" id="WP_184000152.1">
    <property type="nucleotide sequence ID" value="NZ_JACIEH010000004.1"/>
</dbReference>
<organism evidence="1 2">
    <name type="scientific">Sphingomonas kyeonggiensis</name>
    <dbReference type="NCBI Taxonomy" id="1268553"/>
    <lineage>
        <taxon>Bacteria</taxon>
        <taxon>Pseudomonadati</taxon>
        <taxon>Pseudomonadota</taxon>
        <taxon>Alphaproteobacteria</taxon>
        <taxon>Sphingomonadales</taxon>
        <taxon>Sphingomonadaceae</taxon>
        <taxon>Sphingomonas</taxon>
    </lineage>
</organism>
<evidence type="ECO:0000313" key="1">
    <source>
        <dbReference type="EMBL" id="MBB4100778.1"/>
    </source>
</evidence>
<accession>A0A7W6NYX1</accession>
<sequence length="135" mass="14411">MCRRPARAVAPAVAEPRLAARWHALLLALLLSFCWQSLVVQTHQHLDPVRLAGLTAAAAENLKTPGKQDPGDIPANCPICREIASAGAYLLPTPVALIAPVATSFHFTPASLDALTLLPPARGWQSRAPPLRFQA</sequence>
<protein>
    <recommendedName>
        <fullName evidence="3">DUF2946 domain-containing protein</fullName>
    </recommendedName>
</protein>
<proteinExistence type="predicted"/>
<evidence type="ECO:0008006" key="3">
    <source>
        <dbReference type="Google" id="ProtNLM"/>
    </source>
</evidence>
<keyword evidence="2" id="KW-1185">Reference proteome</keyword>
<name>A0A7W6NYX1_9SPHN</name>
<dbReference type="EMBL" id="JACIEH010000004">
    <property type="protein sequence ID" value="MBB4100778.1"/>
    <property type="molecule type" value="Genomic_DNA"/>
</dbReference>
<reference evidence="1 2" key="1">
    <citation type="submission" date="2020-08" db="EMBL/GenBank/DDBJ databases">
        <title>Genomic Encyclopedia of Type Strains, Phase IV (KMG-IV): sequencing the most valuable type-strain genomes for metagenomic binning, comparative biology and taxonomic classification.</title>
        <authorList>
            <person name="Goeker M."/>
        </authorList>
    </citation>
    <scope>NUCLEOTIDE SEQUENCE [LARGE SCALE GENOMIC DNA]</scope>
    <source>
        <strain evidence="1 2">DSM 101806</strain>
    </source>
</reference>